<dbReference type="PIRSF" id="PIRSF006250">
    <property type="entry name" value="NadC_ModD"/>
    <property type="match status" value="1"/>
</dbReference>
<name>A0A165CNG8_9BASI</name>
<dbReference type="InterPro" id="IPR022412">
    <property type="entry name" value="Quinolinate_PRibosylTrfase_N"/>
</dbReference>
<keyword evidence="9 12" id="KW-0808">Transferase</keyword>
<dbReference type="InterPro" id="IPR027277">
    <property type="entry name" value="NadC/ModD"/>
</dbReference>
<evidence type="ECO:0000256" key="7">
    <source>
        <dbReference type="ARBA" id="ARBA00022642"/>
    </source>
</evidence>
<dbReference type="SUPFAM" id="SSF54675">
    <property type="entry name" value="Nicotinate/Quinolinate PRTase N-terminal domain-like"/>
    <property type="match status" value="1"/>
</dbReference>
<evidence type="ECO:0000256" key="8">
    <source>
        <dbReference type="ARBA" id="ARBA00022676"/>
    </source>
</evidence>
<protein>
    <recommendedName>
        <fullName evidence="6 12">Nicotinate-nucleotide pyrophosphorylase [carboxylating]</fullName>
        <ecNumber evidence="5 12">2.4.2.19</ecNumber>
    </recommendedName>
    <alternativeName>
        <fullName evidence="10 12">Quinolinate phosphoribosyltransferase [decarboxylating]</fullName>
    </alternativeName>
</protein>
<dbReference type="InterPro" id="IPR037128">
    <property type="entry name" value="Quinolinate_PRibosylTase_N_sf"/>
</dbReference>
<reference evidence="15 16" key="1">
    <citation type="journal article" date="2016" name="Mol. Biol. Evol.">
        <title>Comparative Genomics of Early-Diverging Mushroom-Forming Fungi Provides Insights into the Origins of Lignocellulose Decay Capabilities.</title>
        <authorList>
            <person name="Nagy L.G."/>
            <person name="Riley R."/>
            <person name="Tritt A."/>
            <person name="Adam C."/>
            <person name="Daum C."/>
            <person name="Floudas D."/>
            <person name="Sun H."/>
            <person name="Yadav J.S."/>
            <person name="Pangilinan J."/>
            <person name="Larsson K.H."/>
            <person name="Matsuura K."/>
            <person name="Barry K."/>
            <person name="Labutti K."/>
            <person name="Kuo R."/>
            <person name="Ohm R.A."/>
            <person name="Bhattacharya S.S."/>
            <person name="Shirouzu T."/>
            <person name="Yoshinaga Y."/>
            <person name="Martin F.M."/>
            <person name="Grigoriev I.V."/>
            <person name="Hibbett D.S."/>
        </authorList>
    </citation>
    <scope>NUCLEOTIDE SEQUENCE [LARGE SCALE GENOMIC DNA]</scope>
    <source>
        <strain evidence="15 16">HHB12733</strain>
    </source>
</reference>
<dbReference type="PANTHER" id="PTHR32179">
    <property type="entry name" value="NICOTINATE-NUCLEOTIDE PYROPHOSPHORYLASE [CARBOXYLATING]"/>
    <property type="match status" value="1"/>
</dbReference>
<dbReference type="SUPFAM" id="SSF51690">
    <property type="entry name" value="Nicotinate/Quinolinate PRTase C-terminal domain-like"/>
    <property type="match status" value="1"/>
</dbReference>
<dbReference type="EC" id="2.4.2.19" evidence="5 12"/>
<keyword evidence="16" id="KW-1185">Reference proteome</keyword>
<dbReference type="GO" id="GO:0009435">
    <property type="term" value="P:NAD+ biosynthetic process"/>
    <property type="evidence" value="ECO:0007669"/>
    <property type="project" value="UniProtKB-UniPathway"/>
</dbReference>
<dbReference type="InParanoid" id="A0A165CNG8"/>
<dbReference type="AlphaFoldDB" id="A0A165CNG8"/>
<proteinExistence type="inferred from homology"/>
<dbReference type="GO" id="GO:0005737">
    <property type="term" value="C:cytoplasm"/>
    <property type="evidence" value="ECO:0007669"/>
    <property type="project" value="TreeGrafter"/>
</dbReference>
<dbReference type="Pfam" id="PF01729">
    <property type="entry name" value="QRPTase_C"/>
    <property type="match status" value="1"/>
</dbReference>
<evidence type="ECO:0000256" key="5">
    <source>
        <dbReference type="ARBA" id="ARBA00011944"/>
    </source>
</evidence>
<gene>
    <name evidence="15" type="ORF">CALCODRAFT_443569</name>
</gene>
<dbReference type="InterPro" id="IPR004393">
    <property type="entry name" value="NadC"/>
</dbReference>
<sequence>MAALNPHVPSDPVELPFRDLLPPTLPKLINEWLAEDIPSYDPAGAVVGSAPKTAFLLGKADGVLAGVPFFDEVFKQLGCQVEWHLKEGEGFKKVKHVATVVGPAKALLQGERTALNTLARCSGIATKSRRFRDIAAASGFKGTIAGTRKTTPGFRIVEKYGMLIGGIDPHRHDLSSMVMLKDNHIWSHGSITNAIKLCRSMISFATLIEVEVQNEQEADEAIEAGADIVLLDNMGGSLLGEVVTRLKQRWAGKKFLIEVSGGIDDSNLRERLVDGVDILSTSAVHQSVQHIDFSLKVQR</sequence>
<dbReference type="GO" id="GO:0034213">
    <property type="term" value="P:quinolinate catabolic process"/>
    <property type="evidence" value="ECO:0007669"/>
    <property type="project" value="TreeGrafter"/>
</dbReference>
<dbReference type="Pfam" id="PF02749">
    <property type="entry name" value="QRPTase_N"/>
    <property type="match status" value="1"/>
</dbReference>
<evidence type="ECO:0000256" key="4">
    <source>
        <dbReference type="ARBA" id="ARBA00011218"/>
    </source>
</evidence>
<evidence type="ECO:0000256" key="6">
    <source>
        <dbReference type="ARBA" id="ARBA00020990"/>
    </source>
</evidence>
<evidence type="ECO:0000313" key="15">
    <source>
        <dbReference type="EMBL" id="KZT51102.1"/>
    </source>
</evidence>
<dbReference type="PANTHER" id="PTHR32179:SF3">
    <property type="entry name" value="NICOTINATE-NUCLEOTIDE PYROPHOSPHORYLASE [CARBOXYLATING]"/>
    <property type="match status" value="1"/>
</dbReference>
<organism evidence="15 16">
    <name type="scientific">Calocera cornea HHB12733</name>
    <dbReference type="NCBI Taxonomy" id="1353952"/>
    <lineage>
        <taxon>Eukaryota</taxon>
        <taxon>Fungi</taxon>
        <taxon>Dikarya</taxon>
        <taxon>Basidiomycota</taxon>
        <taxon>Agaricomycotina</taxon>
        <taxon>Dacrymycetes</taxon>
        <taxon>Dacrymycetales</taxon>
        <taxon>Dacrymycetaceae</taxon>
        <taxon>Calocera</taxon>
    </lineage>
</organism>
<evidence type="ECO:0000259" key="14">
    <source>
        <dbReference type="Pfam" id="PF02749"/>
    </source>
</evidence>
<accession>A0A165CNG8</accession>
<dbReference type="OrthoDB" id="10067394at2759"/>
<evidence type="ECO:0000256" key="10">
    <source>
        <dbReference type="ARBA" id="ARBA00033102"/>
    </source>
</evidence>
<comment type="function">
    <text evidence="1 12">Involved in the catabolism of quinolinic acid (QA).</text>
</comment>
<dbReference type="FunFam" id="3.20.20.70:FF:000090">
    <property type="entry name" value="Nicotinate-nucleotide pyrophosphorylase [carboxylating]"/>
    <property type="match status" value="1"/>
</dbReference>
<dbReference type="CDD" id="cd01572">
    <property type="entry name" value="QPRTase"/>
    <property type="match status" value="1"/>
</dbReference>
<comment type="pathway">
    <text evidence="2 12">Cofactor biosynthesis; NAD(+) biosynthesis; nicotinate D-ribonucleotide from quinolinate: step 1/1.</text>
</comment>
<evidence type="ECO:0000259" key="13">
    <source>
        <dbReference type="Pfam" id="PF01729"/>
    </source>
</evidence>
<keyword evidence="7 12" id="KW-0662">Pyridine nucleotide biosynthesis</keyword>
<evidence type="ECO:0000256" key="3">
    <source>
        <dbReference type="ARBA" id="ARBA00009400"/>
    </source>
</evidence>
<dbReference type="InterPro" id="IPR036068">
    <property type="entry name" value="Nicotinate_pribotase-like_C"/>
</dbReference>
<evidence type="ECO:0000256" key="11">
    <source>
        <dbReference type="ARBA" id="ARBA00047445"/>
    </source>
</evidence>
<dbReference type="Gene3D" id="3.90.1170.20">
    <property type="entry name" value="Quinolinate phosphoribosyl transferase, N-terminal domain"/>
    <property type="match status" value="1"/>
</dbReference>
<dbReference type="STRING" id="1353952.A0A165CNG8"/>
<dbReference type="Gene3D" id="3.20.20.70">
    <property type="entry name" value="Aldolase class I"/>
    <property type="match status" value="1"/>
</dbReference>
<evidence type="ECO:0000256" key="1">
    <source>
        <dbReference type="ARBA" id="ARBA00003237"/>
    </source>
</evidence>
<evidence type="ECO:0000256" key="2">
    <source>
        <dbReference type="ARBA" id="ARBA00004893"/>
    </source>
</evidence>
<comment type="subunit">
    <text evidence="4 12">Hexamer formed by 3 homodimers.</text>
</comment>
<dbReference type="InterPro" id="IPR013785">
    <property type="entry name" value="Aldolase_TIM"/>
</dbReference>
<comment type="similarity">
    <text evidence="3 12">Belongs to the NadC/ModD family.</text>
</comment>
<evidence type="ECO:0000256" key="9">
    <source>
        <dbReference type="ARBA" id="ARBA00022679"/>
    </source>
</evidence>
<dbReference type="Proteomes" id="UP000076842">
    <property type="component" value="Unassembled WGS sequence"/>
</dbReference>
<keyword evidence="8 12" id="KW-0328">Glycosyltransferase</keyword>
<dbReference type="GO" id="GO:0004514">
    <property type="term" value="F:nicotinate-nucleotide diphosphorylase (carboxylating) activity"/>
    <property type="evidence" value="ECO:0007669"/>
    <property type="project" value="UniProtKB-EC"/>
</dbReference>
<evidence type="ECO:0000313" key="16">
    <source>
        <dbReference type="Proteomes" id="UP000076842"/>
    </source>
</evidence>
<evidence type="ECO:0000256" key="12">
    <source>
        <dbReference type="PIRNR" id="PIRNR006250"/>
    </source>
</evidence>
<feature type="domain" description="Quinolinate phosphoribosyl transferase N-terminal" evidence="14">
    <location>
        <begin position="51"/>
        <end position="122"/>
    </location>
</feature>
<dbReference type="NCBIfam" id="TIGR00078">
    <property type="entry name" value="nadC"/>
    <property type="match status" value="1"/>
</dbReference>
<feature type="domain" description="Quinolinate phosphoribosyl transferase C-terminal" evidence="13">
    <location>
        <begin position="124"/>
        <end position="296"/>
    </location>
</feature>
<dbReference type="EMBL" id="KV424126">
    <property type="protein sequence ID" value="KZT51102.1"/>
    <property type="molecule type" value="Genomic_DNA"/>
</dbReference>
<comment type="catalytic activity">
    <reaction evidence="11 12">
        <text>nicotinate beta-D-ribonucleotide + CO2 + diphosphate = quinolinate + 5-phospho-alpha-D-ribose 1-diphosphate + 2 H(+)</text>
        <dbReference type="Rhea" id="RHEA:12733"/>
        <dbReference type="ChEBI" id="CHEBI:15378"/>
        <dbReference type="ChEBI" id="CHEBI:16526"/>
        <dbReference type="ChEBI" id="CHEBI:29959"/>
        <dbReference type="ChEBI" id="CHEBI:33019"/>
        <dbReference type="ChEBI" id="CHEBI:57502"/>
        <dbReference type="ChEBI" id="CHEBI:58017"/>
        <dbReference type="EC" id="2.4.2.19"/>
    </reaction>
</comment>
<dbReference type="UniPathway" id="UPA00253">
    <property type="reaction ID" value="UER00331"/>
</dbReference>
<dbReference type="InterPro" id="IPR002638">
    <property type="entry name" value="Quinolinate_PRibosylTrfase_C"/>
</dbReference>